<name>A0ABQ1V9A0_9BACT</name>
<reference evidence="2" key="1">
    <citation type="journal article" date="2019" name="Int. J. Syst. Evol. Microbiol.">
        <title>The Global Catalogue of Microorganisms (GCM) 10K type strain sequencing project: providing services to taxonomists for standard genome sequencing and annotation.</title>
        <authorList>
            <consortium name="The Broad Institute Genomics Platform"/>
            <consortium name="The Broad Institute Genome Sequencing Center for Infectious Disease"/>
            <person name="Wu L."/>
            <person name="Ma J."/>
        </authorList>
    </citation>
    <scope>NUCLEOTIDE SEQUENCE [LARGE SCALE GENOMIC DNA]</scope>
    <source>
        <strain evidence="2">CGMCC 1.15407</strain>
    </source>
</reference>
<accession>A0ABQ1V9A0</accession>
<dbReference type="Proteomes" id="UP000647339">
    <property type="component" value="Unassembled WGS sequence"/>
</dbReference>
<evidence type="ECO:0000313" key="2">
    <source>
        <dbReference type="Proteomes" id="UP000647339"/>
    </source>
</evidence>
<proteinExistence type="predicted"/>
<protein>
    <submittedName>
        <fullName evidence="1">Uncharacterized protein</fullName>
    </submittedName>
</protein>
<sequence length="143" mass="16473">MLLAIDFDHTHFINLCHNFRTFAEREPSLVEMEEIYRIALLLDSYGRPVHTYPLSDFYVVSKAMLGTDVELGYSNLATRATCWIGIYEWEDDLFLVCSVREGERAALEVNHLGSYPGNALLMLCNKSIFGEESTFQELFGWVY</sequence>
<dbReference type="EMBL" id="BMIU01000021">
    <property type="protein sequence ID" value="GGF44420.1"/>
    <property type="molecule type" value="Genomic_DNA"/>
</dbReference>
<dbReference type="RefSeq" id="WP_137404403.1">
    <property type="nucleotide sequence ID" value="NZ_BMIU01000021.1"/>
</dbReference>
<organism evidence="1 2">
    <name type="scientific">Echinicola rosea</name>
    <dbReference type="NCBI Taxonomy" id="1807691"/>
    <lineage>
        <taxon>Bacteria</taxon>
        <taxon>Pseudomonadati</taxon>
        <taxon>Bacteroidota</taxon>
        <taxon>Cytophagia</taxon>
        <taxon>Cytophagales</taxon>
        <taxon>Cyclobacteriaceae</taxon>
        <taxon>Echinicola</taxon>
    </lineage>
</organism>
<evidence type="ECO:0000313" key="1">
    <source>
        <dbReference type="EMBL" id="GGF44420.1"/>
    </source>
</evidence>
<comment type="caution">
    <text evidence="1">The sequence shown here is derived from an EMBL/GenBank/DDBJ whole genome shotgun (WGS) entry which is preliminary data.</text>
</comment>
<keyword evidence="2" id="KW-1185">Reference proteome</keyword>
<gene>
    <name evidence="1" type="ORF">GCM10011339_36130</name>
</gene>